<dbReference type="SUPFAM" id="SSF50978">
    <property type="entry name" value="WD40 repeat-like"/>
    <property type="match status" value="1"/>
</dbReference>
<keyword evidence="4" id="KW-1185">Reference proteome</keyword>
<proteinExistence type="predicted"/>
<feature type="domain" description="WDR11 first beta-propeller" evidence="1">
    <location>
        <begin position="30"/>
        <end position="145"/>
    </location>
</feature>
<evidence type="ECO:0000259" key="2">
    <source>
        <dbReference type="Pfam" id="PF23752"/>
    </source>
</evidence>
<dbReference type="Pfam" id="PF23751">
    <property type="entry name" value="Beta-prop_WDR11_1st"/>
    <property type="match status" value="2"/>
</dbReference>
<gene>
    <name evidence="3" type="ORF">F511_31711</name>
</gene>
<dbReference type="GO" id="GO:0005737">
    <property type="term" value="C:cytoplasm"/>
    <property type="evidence" value="ECO:0007669"/>
    <property type="project" value="TreeGrafter"/>
</dbReference>
<dbReference type="InterPro" id="IPR039694">
    <property type="entry name" value="WDR11"/>
</dbReference>
<dbReference type="InterPro" id="IPR057852">
    <property type="entry name" value="Beta-prop_WDR11_1st"/>
</dbReference>
<dbReference type="PANTHER" id="PTHR14593">
    <property type="entry name" value="WD REPEAT-CONTAINING PROTEIN 11"/>
    <property type="match status" value="1"/>
</dbReference>
<dbReference type="AlphaFoldDB" id="A0A2Z7AB19"/>
<dbReference type="Pfam" id="PF23752">
    <property type="entry name" value="Beta-prop_WDR11_2nd"/>
    <property type="match status" value="1"/>
</dbReference>
<organism evidence="3 4">
    <name type="scientific">Dorcoceras hygrometricum</name>
    <dbReference type="NCBI Taxonomy" id="472368"/>
    <lineage>
        <taxon>Eukaryota</taxon>
        <taxon>Viridiplantae</taxon>
        <taxon>Streptophyta</taxon>
        <taxon>Embryophyta</taxon>
        <taxon>Tracheophyta</taxon>
        <taxon>Spermatophyta</taxon>
        <taxon>Magnoliopsida</taxon>
        <taxon>eudicotyledons</taxon>
        <taxon>Gunneridae</taxon>
        <taxon>Pentapetalae</taxon>
        <taxon>asterids</taxon>
        <taxon>lamiids</taxon>
        <taxon>Lamiales</taxon>
        <taxon>Gesneriaceae</taxon>
        <taxon>Didymocarpoideae</taxon>
        <taxon>Trichosporeae</taxon>
        <taxon>Loxocarpinae</taxon>
        <taxon>Dorcoceras</taxon>
    </lineage>
</organism>
<dbReference type="InterPro" id="IPR036322">
    <property type="entry name" value="WD40_repeat_dom_sf"/>
</dbReference>
<sequence length="592" mass="64088">MSMPRSHSDQLLSSSSAATSASSWDCILPGPPSKNNGGAADLSSAGLFAYASGSSVTVIDTHSMQLVSTIAMPPPSPSAVSPFITAVRWSPIPLPHLLLENSSPHLLLAVGDRHGRISFLDFRSKSPTLLLDSNSPTSSKFGIQDRTDASELQRLERDSPSNVGAPASAAFPTYLVKFAFSPHWKHVILVGFSRELVVFDLQYESVLFSTGLPRGCGKVLDVLPDASMEIFYCAHMDGKFTTWRCKEGEQVHVMCSMEELIPLIGTSVPSPSLLAVTISQLDSTLQDIGRLCLDTTSHDIDFDNPFDFVDESSIISRTHLLSISDDGKLWKWCLTAEDSSVFQKDIEIASEIEKASNIPVREVESQLDFSADEHAVSSVNQQYDTYGRKNSQSRHIIATDEVLFKVGCLEYVNVNLVGQLHLLSSTVTMLAVPSPSLTATLARGGNTPAVAVPLVALGTQNGTVDVIDISANAVAASFSVHSSMVRGLRWLGNSRLVSFSYSQVDLSMEVRRLISYVSLSSKLEGFPLEDLVTTAPAITQSNSQQLQELLVPYNRKKLAICSGIQITALSCFSFCSSQLSVSDLQTKLNTTE</sequence>
<dbReference type="Gene3D" id="2.130.10.10">
    <property type="entry name" value="YVTN repeat-like/Quinoprotein amine dehydrogenase"/>
    <property type="match status" value="2"/>
</dbReference>
<dbReference type="InterPro" id="IPR015943">
    <property type="entry name" value="WD40/YVTN_repeat-like_dom_sf"/>
</dbReference>
<dbReference type="InterPro" id="IPR057853">
    <property type="entry name" value="Beta-prop_WDR11_2nd"/>
</dbReference>
<evidence type="ECO:0000259" key="1">
    <source>
        <dbReference type="Pfam" id="PF23751"/>
    </source>
</evidence>
<dbReference type="PANTHER" id="PTHR14593:SF5">
    <property type="entry name" value="WD REPEAT-CONTAINING PROTEIN 11"/>
    <property type="match status" value="1"/>
</dbReference>
<dbReference type="OrthoDB" id="1291858at2759"/>
<name>A0A2Z7AB19_9LAMI</name>
<accession>A0A2Z7AB19</accession>
<feature type="domain" description="WDR11 second beta-propeller" evidence="2">
    <location>
        <begin position="422"/>
        <end position="505"/>
    </location>
</feature>
<protein>
    <submittedName>
        <fullName evidence="3">WD repeat-containing protein 11-like</fullName>
    </submittedName>
</protein>
<feature type="domain" description="WDR11 first beta-propeller" evidence="1">
    <location>
        <begin position="146"/>
        <end position="407"/>
    </location>
</feature>
<dbReference type="Proteomes" id="UP000250235">
    <property type="component" value="Unassembled WGS sequence"/>
</dbReference>
<evidence type="ECO:0000313" key="4">
    <source>
        <dbReference type="Proteomes" id="UP000250235"/>
    </source>
</evidence>
<dbReference type="EMBL" id="KV017184">
    <property type="protein sequence ID" value="KZV18872.1"/>
    <property type="molecule type" value="Genomic_DNA"/>
</dbReference>
<reference evidence="3 4" key="1">
    <citation type="journal article" date="2015" name="Proc. Natl. Acad. Sci. U.S.A.">
        <title>The resurrection genome of Boea hygrometrica: A blueprint for survival of dehydration.</title>
        <authorList>
            <person name="Xiao L."/>
            <person name="Yang G."/>
            <person name="Zhang L."/>
            <person name="Yang X."/>
            <person name="Zhao S."/>
            <person name="Ji Z."/>
            <person name="Zhou Q."/>
            <person name="Hu M."/>
            <person name="Wang Y."/>
            <person name="Chen M."/>
            <person name="Xu Y."/>
            <person name="Jin H."/>
            <person name="Xiao X."/>
            <person name="Hu G."/>
            <person name="Bao F."/>
            <person name="Hu Y."/>
            <person name="Wan P."/>
            <person name="Li L."/>
            <person name="Deng X."/>
            <person name="Kuang T."/>
            <person name="Xiang C."/>
            <person name="Zhu J.K."/>
            <person name="Oliver M.J."/>
            <person name="He Y."/>
        </authorList>
    </citation>
    <scope>NUCLEOTIDE SEQUENCE [LARGE SCALE GENOMIC DNA]</scope>
    <source>
        <strain evidence="4">cv. XS01</strain>
    </source>
</reference>
<evidence type="ECO:0000313" key="3">
    <source>
        <dbReference type="EMBL" id="KZV18872.1"/>
    </source>
</evidence>